<evidence type="ECO:0000256" key="5">
    <source>
        <dbReference type="HAMAP-Rule" id="MF_00416"/>
    </source>
</evidence>
<keyword evidence="6" id="KW-0966">Cell projection</keyword>
<comment type="subunit">
    <text evidence="5">The basal body constitutes a major portion of the flagellar organelle and consists of four rings (L,P,S, and M) mounted on a central rod.</text>
</comment>
<comment type="similarity">
    <text evidence="5">Belongs to the FlgI family.</text>
</comment>
<comment type="subcellular location">
    <subcellularLocation>
        <location evidence="2 5">Bacterial flagellum basal body</location>
    </subcellularLocation>
</comment>
<organism evidence="6 7">
    <name type="scientific">Malaciobacter canalis</name>
    <dbReference type="NCBI Taxonomy" id="1912871"/>
    <lineage>
        <taxon>Bacteria</taxon>
        <taxon>Pseudomonadati</taxon>
        <taxon>Campylobacterota</taxon>
        <taxon>Epsilonproteobacteria</taxon>
        <taxon>Campylobacterales</taxon>
        <taxon>Arcobacteraceae</taxon>
        <taxon>Malaciobacter</taxon>
    </lineage>
</organism>
<comment type="caution">
    <text evidence="6">The sequence shown here is derived from an EMBL/GenBank/DDBJ whole genome shotgun (WGS) entry which is preliminary data.</text>
</comment>
<reference evidence="6 7" key="1">
    <citation type="submission" date="2017-09" db="EMBL/GenBank/DDBJ databases">
        <authorList>
            <person name="Perez-Cataluna A."/>
            <person name="Figueras M.J."/>
            <person name="Salas-Masso N."/>
        </authorList>
    </citation>
    <scope>NUCLEOTIDE SEQUENCE [LARGE SCALE GENOMIC DNA]</scope>
    <source>
        <strain evidence="6 7">F138-33</strain>
    </source>
</reference>
<evidence type="ECO:0000256" key="2">
    <source>
        <dbReference type="ARBA" id="ARBA00004117"/>
    </source>
</evidence>
<dbReference type="PANTHER" id="PTHR30381:SF0">
    <property type="entry name" value="FLAGELLAR P-RING PROTEIN"/>
    <property type="match status" value="1"/>
</dbReference>
<comment type="function">
    <text evidence="1 5">Assembles around the rod to form the L-ring and probably protects the motor/basal body from shearing forces during rotation.</text>
</comment>
<dbReference type="InterPro" id="IPR001782">
    <property type="entry name" value="Flag_FlgI"/>
</dbReference>
<protein>
    <recommendedName>
        <fullName evidence="5">Flagellar P-ring protein</fullName>
    </recommendedName>
    <alternativeName>
        <fullName evidence="5">Basal body P-ring protein</fullName>
    </alternativeName>
</protein>
<dbReference type="PANTHER" id="PTHR30381">
    <property type="entry name" value="FLAGELLAR P-RING PERIPLASMIC PROTEIN FLGI"/>
    <property type="match status" value="1"/>
</dbReference>
<gene>
    <name evidence="5" type="primary">flgI</name>
    <name evidence="6" type="ORF">CPG37_02980</name>
</gene>
<keyword evidence="4 5" id="KW-0975">Bacterial flagellum</keyword>
<keyword evidence="6" id="KW-0969">Cilium</keyword>
<keyword evidence="7" id="KW-1185">Reference proteome</keyword>
<evidence type="ECO:0000256" key="4">
    <source>
        <dbReference type="ARBA" id="ARBA00023143"/>
    </source>
</evidence>
<accession>A0ABX4LS91</accession>
<dbReference type="Proteomes" id="UP000221384">
    <property type="component" value="Unassembled WGS sequence"/>
</dbReference>
<dbReference type="Pfam" id="PF02119">
    <property type="entry name" value="FlgI"/>
    <property type="match status" value="1"/>
</dbReference>
<sequence length="359" mass="39373">MKLYKGVSLRNILAILLLLTSSIFAQTIKDISNVVGIRDNQLIGYGLIVGLAGTGDKSQFTMQSLQNLLRNSYIKIPTSSIKSKNIAAVMVTAKLPPFARQGDKIKIKVSAIGDAKSIDHGQLLLTQLKGVDGNVYALGQGTVVADLKNLTTGFIYNGATIENEVDFTLGNEEEITLSLFKNSAKHADAIEKKVNDRFGKRIAKAIDTRTIKIKKPPTMSIVKFLSVVQNIELDDSFKRKIIIDMNREIIIAGADIKIDPVTISRDNFTLRVKKSNLNEEDWNDRAVNRGVDIGDDVKVGNNPAEVNIDNALINTKSAPTVSDLMRAMKVMKLPITDIIETIKLIKDLGSIDAEVEIRG</sequence>
<evidence type="ECO:0000256" key="3">
    <source>
        <dbReference type="ARBA" id="ARBA00022729"/>
    </source>
</evidence>
<dbReference type="PRINTS" id="PR01010">
    <property type="entry name" value="FLGPRINGFLGI"/>
</dbReference>
<proteinExistence type="inferred from homology"/>
<evidence type="ECO:0000256" key="1">
    <source>
        <dbReference type="ARBA" id="ARBA00002591"/>
    </source>
</evidence>
<keyword evidence="3" id="KW-0732">Signal</keyword>
<dbReference type="EMBL" id="NWVW01000002">
    <property type="protein sequence ID" value="PHO10824.1"/>
    <property type="molecule type" value="Genomic_DNA"/>
</dbReference>
<keyword evidence="6" id="KW-0282">Flagellum</keyword>
<dbReference type="HAMAP" id="MF_00416">
    <property type="entry name" value="FlgI"/>
    <property type="match status" value="1"/>
</dbReference>
<evidence type="ECO:0000313" key="7">
    <source>
        <dbReference type="Proteomes" id="UP000221384"/>
    </source>
</evidence>
<name>A0ABX4LS91_9BACT</name>
<evidence type="ECO:0000313" key="6">
    <source>
        <dbReference type="EMBL" id="PHO10824.1"/>
    </source>
</evidence>